<dbReference type="AlphaFoldDB" id="A0A2I2KR09"/>
<sequence>MATSLSGARNDPGARMLCGTWMLVRHAGVRSGDVVLTLPAVTLRDTRESGPGP</sequence>
<keyword evidence="2" id="KW-1185">Reference proteome</keyword>
<dbReference type="EMBL" id="FZMO01000135">
    <property type="protein sequence ID" value="SNQ48103.1"/>
    <property type="molecule type" value="Genomic_DNA"/>
</dbReference>
<organism evidence="1 2">
    <name type="scientific">Frankia canadensis</name>
    <dbReference type="NCBI Taxonomy" id="1836972"/>
    <lineage>
        <taxon>Bacteria</taxon>
        <taxon>Bacillati</taxon>
        <taxon>Actinomycetota</taxon>
        <taxon>Actinomycetes</taxon>
        <taxon>Frankiales</taxon>
        <taxon>Frankiaceae</taxon>
        <taxon>Frankia</taxon>
    </lineage>
</organism>
<reference evidence="1 2" key="1">
    <citation type="submission" date="2017-06" db="EMBL/GenBank/DDBJ databases">
        <authorList>
            <person name="Kim H.J."/>
            <person name="Triplett B.A."/>
        </authorList>
    </citation>
    <scope>NUCLEOTIDE SEQUENCE [LARGE SCALE GENOMIC DNA]</scope>
    <source>
        <strain evidence="1">FRACA_ARgP5</strain>
    </source>
</reference>
<proteinExistence type="predicted"/>
<protein>
    <submittedName>
        <fullName evidence="1">Uncharacterized protein</fullName>
    </submittedName>
</protein>
<dbReference type="Proteomes" id="UP000234331">
    <property type="component" value="Unassembled WGS sequence"/>
</dbReference>
<dbReference type="RefSeq" id="WP_165818362.1">
    <property type="nucleotide sequence ID" value="NZ_FZMO01000135.1"/>
</dbReference>
<evidence type="ECO:0000313" key="2">
    <source>
        <dbReference type="Proteomes" id="UP000234331"/>
    </source>
</evidence>
<gene>
    <name evidence="1" type="ORF">FRACA_220043</name>
</gene>
<accession>A0A2I2KR09</accession>
<name>A0A2I2KR09_9ACTN</name>
<evidence type="ECO:0000313" key="1">
    <source>
        <dbReference type="EMBL" id="SNQ48103.1"/>
    </source>
</evidence>